<dbReference type="PROSITE" id="PS51257">
    <property type="entry name" value="PROKAR_LIPOPROTEIN"/>
    <property type="match status" value="1"/>
</dbReference>
<dbReference type="InterPro" id="IPR044929">
    <property type="entry name" value="DNA/RNA_non-sp_Endonuclease_sf"/>
</dbReference>
<evidence type="ECO:0000259" key="3">
    <source>
        <dbReference type="Pfam" id="PF13930"/>
    </source>
</evidence>
<organism evidence="4 5">
    <name type="scientific">Mediterraneibacter butyricigenes</name>
    <dbReference type="NCBI Taxonomy" id="2316025"/>
    <lineage>
        <taxon>Bacteria</taxon>
        <taxon>Bacillati</taxon>
        <taxon>Bacillota</taxon>
        <taxon>Clostridia</taxon>
        <taxon>Lachnospirales</taxon>
        <taxon>Lachnospiraceae</taxon>
        <taxon>Mediterraneibacter</taxon>
    </lineage>
</organism>
<proteinExistence type="predicted"/>
<evidence type="ECO:0000313" key="5">
    <source>
        <dbReference type="Proteomes" id="UP000265643"/>
    </source>
</evidence>
<sequence length="367" mass="40359">MKHVEKWKKQILWLVLSSLLLFSGCGSTQSADRSDAEVTASAGAVTQNQEEATSSDESDAKADVETDLELQSQSQSDAANASYILSEAPEYSGSPYVVLENNEPDFTENDRTTEAFETYSNLDALGRCQVAYANICKELMPIEERGRIGMIKPSGWHTVKYNDIIDGNYLYNRCHLIGYQLAGENANEKNLITGTRYLNVQGMLPFEDEVADYVKRTGNHVLYRVTPIFQGEELVARGVKMEAESVEDNGTGVKFHVYCYNVQPGIGIDYATGDSWRQDADEVSSAAESSATNGKSVANVQVDAAGNNQSEAGAQTETYILNQNTKKFHKPSCSSVKTIKDTNRGEFTGSREDLISQGYEPCGRCHP</sequence>
<reference evidence="5" key="1">
    <citation type="submission" date="2018-09" db="EMBL/GenBank/DDBJ databases">
        <title>Draft Genome Sequence of Mediterraneibacter sp. KCTC 15684.</title>
        <authorList>
            <person name="Kim J.S."/>
            <person name="Han K.I."/>
            <person name="Suh M.K."/>
            <person name="Lee K.C."/>
            <person name="Eom M.K."/>
            <person name="Lee J.H."/>
            <person name="Park S.H."/>
            <person name="Kang S.W."/>
            <person name="Park J.E."/>
            <person name="Oh B.S."/>
            <person name="Yu S.Y."/>
            <person name="Choi S.H."/>
            <person name="Lee D.H."/>
            <person name="Yoon H."/>
            <person name="Kim B."/>
            <person name="Yang S.J."/>
            <person name="Lee J.S."/>
        </authorList>
    </citation>
    <scope>NUCLEOTIDE SEQUENCE [LARGE SCALE GENOMIC DNA]</scope>
    <source>
        <strain evidence="5">KCTC 15684</strain>
    </source>
</reference>
<gene>
    <name evidence="4" type="ORF">KGMB01110_20780</name>
</gene>
<comment type="caution">
    <text evidence="4">The sequence shown here is derived from an EMBL/GenBank/DDBJ whole genome shotgun (WGS) entry which is preliminary data.</text>
</comment>
<name>A0A391PL36_9FIRM</name>
<feature type="region of interest" description="Disordered" evidence="1">
    <location>
        <begin position="34"/>
        <end position="75"/>
    </location>
</feature>
<accession>A0A391PL36</accession>
<dbReference type="SUPFAM" id="SSF57884">
    <property type="entry name" value="Ada DNA repair protein, N-terminal domain (N-Ada 10)"/>
    <property type="match status" value="1"/>
</dbReference>
<dbReference type="EMBL" id="BHGK01000001">
    <property type="protein sequence ID" value="GCA67642.1"/>
    <property type="molecule type" value="Genomic_DNA"/>
</dbReference>
<dbReference type="Gene3D" id="3.40.10.10">
    <property type="entry name" value="DNA Methylphosphotriester Repair Domain"/>
    <property type="match status" value="1"/>
</dbReference>
<dbReference type="AlphaFoldDB" id="A0A391PL36"/>
<dbReference type="Gene3D" id="3.40.570.10">
    <property type="entry name" value="Extracellular Endonuclease, subunit A"/>
    <property type="match status" value="1"/>
</dbReference>
<dbReference type="Pfam" id="PF13930">
    <property type="entry name" value="Endonuclea_NS_2"/>
    <property type="match status" value="1"/>
</dbReference>
<feature type="chain" id="PRO_5039376907" description="Type VII secretion system protein EssD-like domain-containing protein" evidence="2">
    <location>
        <begin position="31"/>
        <end position="367"/>
    </location>
</feature>
<feature type="signal peptide" evidence="2">
    <location>
        <begin position="1"/>
        <end position="30"/>
    </location>
</feature>
<protein>
    <recommendedName>
        <fullName evidence="3">Type VII secretion system protein EssD-like domain-containing protein</fullName>
    </recommendedName>
</protein>
<dbReference type="Proteomes" id="UP000265643">
    <property type="component" value="Unassembled WGS sequence"/>
</dbReference>
<dbReference type="InterPro" id="IPR035451">
    <property type="entry name" value="Ada-like_dom_sf"/>
</dbReference>
<evidence type="ECO:0000313" key="4">
    <source>
        <dbReference type="EMBL" id="GCA67642.1"/>
    </source>
</evidence>
<evidence type="ECO:0000256" key="1">
    <source>
        <dbReference type="SAM" id="MobiDB-lite"/>
    </source>
</evidence>
<keyword evidence="2" id="KW-0732">Signal</keyword>
<evidence type="ECO:0000256" key="2">
    <source>
        <dbReference type="SAM" id="SignalP"/>
    </source>
</evidence>
<keyword evidence="5" id="KW-1185">Reference proteome</keyword>
<feature type="domain" description="Type VII secretion system protein EssD-like" evidence="3">
    <location>
        <begin position="115"/>
        <end position="245"/>
    </location>
</feature>
<dbReference type="InterPro" id="IPR044927">
    <property type="entry name" value="Endonuclea_NS_2"/>
</dbReference>